<dbReference type="AlphaFoldDB" id="A0A285R001"/>
<organism evidence="2 3">
    <name type="scientific">Sphingomonas guangdongensis</name>
    <dbReference type="NCBI Taxonomy" id="1141890"/>
    <lineage>
        <taxon>Bacteria</taxon>
        <taxon>Pseudomonadati</taxon>
        <taxon>Pseudomonadota</taxon>
        <taxon>Alphaproteobacteria</taxon>
        <taxon>Sphingomonadales</taxon>
        <taxon>Sphingomonadaceae</taxon>
        <taxon>Sphingomonas</taxon>
    </lineage>
</organism>
<dbReference type="RefSeq" id="WP_097064455.1">
    <property type="nucleotide sequence ID" value="NZ_OBMI01000003.1"/>
</dbReference>
<sequence>MSFLFACLVALAASLPTTLMTLGVWTAYGRLVDGHATDTVFLALVFLFVPLIFFVSIASNLAAVLLGQLLALTVDDVAGWATVALAGALVVLLCAWTQRGVGFGRISAPVSPLPVALFAAIDAVLLCAGLQLLPGDRLF</sequence>
<keyword evidence="1" id="KW-0812">Transmembrane</keyword>
<keyword evidence="1" id="KW-1133">Transmembrane helix</keyword>
<feature type="transmembrane region" description="Helical" evidence="1">
    <location>
        <begin position="39"/>
        <end position="65"/>
    </location>
</feature>
<accession>A0A285R001</accession>
<feature type="transmembrane region" description="Helical" evidence="1">
    <location>
        <begin position="77"/>
        <end position="98"/>
    </location>
</feature>
<protein>
    <submittedName>
        <fullName evidence="2">Uncharacterized protein</fullName>
    </submittedName>
</protein>
<dbReference type="Proteomes" id="UP000219494">
    <property type="component" value="Unassembled WGS sequence"/>
</dbReference>
<feature type="transmembrane region" description="Helical" evidence="1">
    <location>
        <begin position="110"/>
        <end position="133"/>
    </location>
</feature>
<dbReference type="EMBL" id="OBMI01000003">
    <property type="protein sequence ID" value="SOB87456.1"/>
    <property type="molecule type" value="Genomic_DNA"/>
</dbReference>
<gene>
    <name evidence="2" type="ORF">SAMN06297144_2588</name>
</gene>
<reference evidence="2 3" key="1">
    <citation type="submission" date="2017-07" db="EMBL/GenBank/DDBJ databases">
        <authorList>
            <person name="Sun Z.S."/>
            <person name="Albrecht U."/>
            <person name="Echele G."/>
            <person name="Lee C.C."/>
        </authorList>
    </citation>
    <scope>NUCLEOTIDE SEQUENCE [LARGE SCALE GENOMIC DNA]</scope>
    <source>
        <strain evidence="2 3">CGMCC 1.12672</strain>
    </source>
</reference>
<evidence type="ECO:0000256" key="1">
    <source>
        <dbReference type="SAM" id="Phobius"/>
    </source>
</evidence>
<evidence type="ECO:0000313" key="3">
    <source>
        <dbReference type="Proteomes" id="UP000219494"/>
    </source>
</evidence>
<keyword evidence="1" id="KW-0472">Membrane</keyword>
<name>A0A285R001_9SPHN</name>
<proteinExistence type="predicted"/>
<keyword evidence="3" id="KW-1185">Reference proteome</keyword>
<evidence type="ECO:0000313" key="2">
    <source>
        <dbReference type="EMBL" id="SOB87456.1"/>
    </source>
</evidence>